<gene>
    <name evidence="2" type="ORF">ACAOBT_LOCUS4437</name>
</gene>
<evidence type="ECO:0000313" key="3">
    <source>
        <dbReference type="Proteomes" id="UP001152888"/>
    </source>
</evidence>
<dbReference type="SUPFAM" id="SSF50814">
    <property type="entry name" value="Lipocalins"/>
    <property type="match status" value="1"/>
</dbReference>
<protein>
    <recommendedName>
        <fullName evidence="4">Lipocalin/cytosolic fatty-acid binding domain-containing protein</fullName>
    </recommendedName>
</protein>
<dbReference type="OrthoDB" id="565904at2759"/>
<dbReference type="Proteomes" id="UP001152888">
    <property type="component" value="Unassembled WGS sequence"/>
</dbReference>
<accession>A0A9P0K0S4</accession>
<evidence type="ECO:0000256" key="1">
    <source>
        <dbReference type="SAM" id="SignalP"/>
    </source>
</evidence>
<feature type="chain" id="PRO_5040181255" description="Lipocalin/cytosolic fatty-acid binding domain-containing protein" evidence="1">
    <location>
        <begin position="18"/>
        <end position="168"/>
    </location>
</feature>
<reference evidence="2" key="1">
    <citation type="submission" date="2022-03" db="EMBL/GenBank/DDBJ databases">
        <authorList>
            <person name="Sayadi A."/>
        </authorList>
    </citation>
    <scope>NUCLEOTIDE SEQUENCE</scope>
</reference>
<proteinExistence type="predicted"/>
<dbReference type="Gene3D" id="2.40.128.20">
    <property type="match status" value="1"/>
</dbReference>
<evidence type="ECO:0008006" key="4">
    <source>
        <dbReference type="Google" id="ProtNLM"/>
    </source>
</evidence>
<evidence type="ECO:0000313" key="2">
    <source>
        <dbReference type="EMBL" id="CAH1961989.1"/>
    </source>
</evidence>
<dbReference type="AlphaFoldDB" id="A0A9P0K0S4"/>
<comment type="caution">
    <text evidence="2">The sequence shown here is derived from an EMBL/GenBank/DDBJ whole genome shotgun (WGS) entry which is preliminary data.</text>
</comment>
<sequence length="168" mass="19163">MISHLVLVFGLFAIASAQRCLDNPPSLPLDVEKFSGTWYAQHRFGRPFVTPGCFRANCSATADNGYTALFEYNDGLRQNQTIYLVFEPKEHNRFLLTFNGTRILVSYLAVDYDSYAVFYDCVSDVYFSYVLTRSKTRDDAVIERAITEARKVQPKLPSPSKELNCDIF</sequence>
<organism evidence="2 3">
    <name type="scientific">Acanthoscelides obtectus</name>
    <name type="common">Bean weevil</name>
    <name type="synonym">Bruchus obtectus</name>
    <dbReference type="NCBI Taxonomy" id="200917"/>
    <lineage>
        <taxon>Eukaryota</taxon>
        <taxon>Metazoa</taxon>
        <taxon>Ecdysozoa</taxon>
        <taxon>Arthropoda</taxon>
        <taxon>Hexapoda</taxon>
        <taxon>Insecta</taxon>
        <taxon>Pterygota</taxon>
        <taxon>Neoptera</taxon>
        <taxon>Endopterygota</taxon>
        <taxon>Coleoptera</taxon>
        <taxon>Polyphaga</taxon>
        <taxon>Cucujiformia</taxon>
        <taxon>Chrysomeloidea</taxon>
        <taxon>Chrysomelidae</taxon>
        <taxon>Bruchinae</taxon>
        <taxon>Bruchini</taxon>
        <taxon>Acanthoscelides</taxon>
    </lineage>
</organism>
<keyword evidence="1" id="KW-0732">Signal</keyword>
<dbReference type="EMBL" id="CAKOFQ010006698">
    <property type="protein sequence ID" value="CAH1961989.1"/>
    <property type="molecule type" value="Genomic_DNA"/>
</dbReference>
<name>A0A9P0K0S4_ACAOB</name>
<keyword evidence="3" id="KW-1185">Reference proteome</keyword>
<feature type="signal peptide" evidence="1">
    <location>
        <begin position="1"/>
        <end position="17"/>
    </location>
</feature>
<dbReference type="InterPro" id="IPR012674">
    <property type="entry name" value="Calycin"/>
</dbReference>